<keyword evidence="2" id="KW-1185">Reference proteome</keyword>
<sequence>MKINDRNKEELQDALLTFAKNHGISPVLISVDPYYPSVSLKQSRKIIINTNWHNESEIPFSIGHEIGHLMLDDRGVIYLKSFAGKCSEEKPADLYALKLIYDYSKNRGDYFEDPGTFMQCYGIPERMAEATKALFEHDKDLYF</sequence>
<reference evidence="1 2" key="1">
    <citation type="submission" date="2021-03" db="EMBL/GenBank/DDBJ databases">
        <title>Genomic Encyclopedia of Type Strains, Phase IV (KMG-IV): sequencing the most valuable type-strain genomes for metagenomic binning, comparative biology and taxonomic classification.</title>
        <authorList>
            <person name="Goeker M."/>
        </authorList>
    </citation>
    <scope>NUCLEOTIDE SEQUENCE [LARGE SCALE GENOMIC DNA]</scope>
    <source>
        <strain evidence="1 2">DSM 101872</strain>
    </source>
</reference>
<accession>A0ABS4MGY6</accession>
<evidence type="ECO:0000313" key="2">
    <source>
        <dbReference type="Proteomes" id="UP001519292"/>
    </source>
</evidence>
<name>A0ABS4MGY6_9LACO</name>
<dbReference type="EMBL" id="JAGGLU010000020">
    <property type="protein sequence ID" value="MBP2058942.1"/>
    <property type="molecule type" value="Genomic_DNA"/>
</dbReference>
<gene>
    <name evidence="1" type="ORF">J2Z60_002133</name>
</gene>
<dbReference type="RefSeq" id="WP_209687654.1">
    <property type="nucleotide sequence ID" value="NZ_JAGGLU010000020.1"/>
</dbReference>
<comment type="caution">
    <text evidence="1">The sequence shown here is derived from an EMBL/GenBank/DDBJ whole genome shotgun (WGS) entry which is preliminary data.</text>
</comment>
<dbReference type="Proteomes" id="UP001519292">
    <property type="component" value="Unassembled WGS sequence"/>
</dbReference>
<protein>
    <submittedName>
        <fullName evidence="1">Zn-dependent peptidase ImmA (M78 family)</fullName>
    </submittedName>
</protein>
<proteinExistence type="predicted"/>
<evidence type="ECO:0000313" key="1">
    <source>
        <dbReference type="EMBL" id="MBP2058942.1"/>
    </source>
</evidence>
<organism evidence="1 2">
    <name type="scientific">Lactobacillus colini</name>
    <dbReference type="NCBI Taxonomy" id="1819254"/>
    <lineage>
        <taxon>Bacteria</taxon>
        <taxon>Bacillati</taxon>
        <taxon>Bacillota</taxon>
        <taxon>Bacilli</taxon>
        <taxon>Lactobacillales</taxon>
        <taxon>Lactobacillaceae</taxon>
        <taxon>Lactobacillus</taxon>
    </lineage>
</organism>